<organism evidence="2 3">
    <name type="scientific">Polyplosphaeria fusca</name>
    <dbReference type="NCBI Taxonomy" id="682080"/>
    <lineage>
        <taxon>Eukaryota</taxon>
        <taxon>Fungi</taxon>
        <taxon>Dikarya</taxon>
        <taxon>Ascomycota</taxon>
        <taxon>Pezizomycotina</taxon>
        <taxon>Dothideomycetes</taxon>
        <taxon>Pleosporomycetidae</taxon>
        <taxon>Pleosporales</taxon>
        <taxon>Tetraplosphaeriaceae</taxon>
        <taxon>Polyplosphaeria</taxon>
    </lineage>
</organism>
<feature type="coiled-coil region" evidence="1">
    <location>
        <begin position="131"/>
        <end position="421"/>
    </location>
</feature>
<comment type="caution">
    <text evidence="2">The sequence shown here is derived from an EMBL/GenBank/DDBJ whole genome shotgun (WGS) entry which is preliminary data.</text>
</comment>
<dbReference type="EMBL" id="ML996177">
    <property type="protein sequence ID" value="KAF2732420.1"/>
    <property type="molecule type" value="Genomic_DNA"/>
</dbReference>
<accession>A0A9P4V1L6</accession>
<dbReference type="Gene3D" id="1.20.5.340">
    <property type="match status" value="1"/>
</dbReference>
<dbReference type="Proteomes" id="UP000799444">
    <property type="component" value="Unassembled WGS sequence"/>
</dbReference>
<name>A0A9P4V1L6_9PLEO</name>
<sequence>MALQDILKTEPVPAISNKVDVASTVKEISIDERDSQGSDEAEQLDPRIICKLPPANSVDVEIRPTKILQEFQCEYPSVDPNVDRVRQPLPFPSSLRETIAWTDAFVDRIASMSLAVEKDNLAKMKIFADYIKSLEDRLDCAAVELDATRGDLEKEKAEHEVTKAELAKARSTIEEQDKKLTAKDVIIIRLQGDKARLEDQVKDLDTRRKAADKMIEKLLCEIEKHNKDAAAALRAEHEKHMADHNALAKEHILLIREIEANEKLRKEVAKLKEEKKELEIQLEAKQKCLDDVKRKLEEANKKFDASQDENKSLKGQNAALETKLRETEAKLQKATETIDNYQKQLKVAQDKICELDARVKEAECSATALAAGLEKAQSEIVDLNKRIEKLKELVAEAQRLEQIAKQERDDVKLQLVRLENEWNEKWTKEEKTHQSLRLGWAQAIEERDHAYDDLQKVVNKHKLETEAARAAALIDPDELTKLKADAAELAATKKKLIPAAAGKRVTLLTVEYGTRAYTLKENPDFFDKLSKLAEAGGSFKVENNFFPKGDPLPGVKKSYSITYQLDGEGFPIHLFGKEGSTAKFVLKRD</sequence>
<gene>
    <name evidence="2" type="ORF">EJ04DRAFT_608281</name>
</gene>
<evidence type="ECO:0000256" key="1">
    <source>
        <dbReference type="SAM" id="Coils"/>
    </source>
</evidence>
<dbReference type="AlphaFoldDB" id="A0A9P4V1L6"/>
<keyword evidence="1" id="KW-0175">Coiled coil</keyword>
<protein>
    <submittedName>
        <fullName evidence="2">Uncharacterized protein</fullName>
    </submittedName>
</protein>
<evidence type="ECO:0000313" key="2">
    <source>
        <dbReference type="EMBL" id="KAF2732420.1"/>
    </source>
</evidence>
<reference evidence="2" key="1">
    <citation type="journal article" date="2020" name="Stud. Mycol.">
        <title>101 Dothideomycetes genomes: a test case for predicting lifestyles and emergence of pathogens.</title>
        <authorList>
            <person name="Haridas S."/>
            <person name="Albert R."/>
            <person name="Binder M."/>
            <person name="Bloem J."/>
            <person name="Labutti K."/>
            <person name="Salamov A."/>
            <person name="Andreopoulos B."/>
            <person name="Baker S."/>
            <person name="Barry K."/>
            <person name="Bills G."/>
            <person name="Bluhm B."/>
            <person name="Cannon C."/>
            <person name="Castanera R."/>
            <person name="Culley D."/>
            <person name="Daum C."/>
            <person name="Ezra D."/>
            <person name="Gonzalez J."/>
            <person name="Henrissat B."/>
            <person name="Kuo A."/>
            <person name="Liang C."/>
            <person name="Lipzen A."/>
            <person name="Lutzoni F."/>
            <person name="Magnuson J."/>
            <person name="Mondo S."/>
            <person name="Nolan M."/>
            <person name="Ohm R."/>
            <person name="Pangilinan J."/>
            <person name="Park H.-J."/>
            <person name="Ramirez L."/>
            <person name="Alfaro M."/>
            <person name="Sun H."/>
            <person name="Tritt A."/>
            <person name="Yoshinaga Y."/>
            <person name="Zwiers L.-H."/>
            <person name="Turgeon B."/>
            <person name="Goodwin S."/>
            <person name="Spatafora J."/>
            <person name="Crous P."/>
            <person name="Grigoriev I."/>
        </authorList>
    </citation>
    <scope>NUCLEOTIDE SEQUENCE</scope>
    <source>
        <strain evidence="2">CBS 125425</strain>
    </source>
</reference>
<evidence type="ECO:0000313" key="3">
    <source>
        <dbReference type="Proteomes" id="UP000799444"/>
    </source>
</evidence>
<dbReference type="SUPFAM" id="SSF57997">
    <property type="entry name" value="Tropomyosin"/>
    <property type="match status" value="1"/>
</dbReference>
<proteinExistence type="predicted"/>
<dbReference type="OrthoDB" id="4350898at2759"/>
<keyword evidence="3" id="KW-1185">Reference proteome</keyword>